<evidence type="ECO:0000256" key="3">
    <source>
        <dbReference type="ARBA" id="ARBA00022824"/>
    </source>
</evidence>
<dbReference type="EMBL" id="JBBJBU010000001">
    <property type="protein sequence ID" value="KAK7208476.1"/>
    <property type="molecule type" value="Genomic_DNA"/>
</dbReference>
<dbReference type="InterPro" id="IPR021013">
    <property type="entry name" value="ATPase_Vma12"/>
</dbReference>
<sequence>MVKLEVTPLIREAIELYNAKLGEDEEKRKIDPAAAFVTHNSLARIAIELNQDEKYSLGKLVSGSGVYLPPKPEKKVDPEYEARMNRLRISLQEQEYQSMIASTVPELATPFYESFNTKELKHQLSVIINILFSVMSVAVAVWMWAGANHSTGRRLLLSIFSGLIVLIAEVTLYIGYQQRMEDARNEERMKKEIKTVIKHEEILPRSLTEKKED</sequence>
<reference evidence="7 8" key="1">
    <citation type="submission" date="2024-03" db="EMBL/GenBank/DDBJ databases">
        <title>Genome-scale model development and genomic sequencing of the oleaginous clade Lipomyces.</title>
        <authorList>
            <consortium name="Lawrence Berkeley National Laboratory"/>
            <person name="Czajka J.J."/>
            <person name="Han Y."/>
            <person name="Kim J."/>
            <person name="Mondo S.J."/>
            <person name="Hofstad B.A."/>
            <person name="Robles A."/>
            <person name="Haridas S."/>
            <person name="Riley R."/>
            <person name="LaButti K."/>
            <person name="Pangilinan J."/>
            <person name="Andreopoulos W."/>
            <person name="Lipzen A."/>
            <person name="Yan J."/>
            <person name="Wang M."/>
            <person name="Ng V."/>
            <person name="Grigoriev I.V."/>
            <person name="Spatafora J.W."/>
            <person name="Magnuson J.K."/>
            <person name="Baker S.E."/>
            <person name="Pomraning K.R."/>
        </authorList>
    </citation>
    <scope>NUCLEOTIDE SEQUENCE [LARGE SCALE GENOMIC DNA]</scope>
    <source>
        <strain evidence="7 8">Phaff 52-87</strain>
    </source>
</reference>
<keyword evidence="4 6" id="KW-1133">Transmembrane helix</keyword>
<feature type="transmembrane region" description="Helical" evidence="6">
    <location>
        <begin position="124"/>
        <end position="144"/>
    </location>
</feature>
<keyword evidence="5 6" id="KW-0472">Membrane</keyword>
<organism evidence="7 8">
    <name type="scientific">Myxozyma melibiosi</name>
    <dbReference type="NCBI Taxonomy" id="54550"/>
    <lineage>
        <taxon>Eukaryota</taxon>
        <taxon>Fungi</taxon>
        <taxon>Dikarya</taxon>
        <taxon>Ascomycota</taxon>
        <taxon>Saccharomycotina</taxon>
        <taxon>Lipomycetes</taxon>
        <taxon>Lipomycetales</taxon>
        <taxon>Lipomycetaceae</taxon>
        <taxon>Myxozyma</taxon>
    </lineage>
</organism>
<evidence type="ECO:0000313" key="7">
    <source>
        <dbReference type="EMBL" id="KAK7208476.1"/>
    </source>
</evidence>
<evidence type="ECO:0000256" key="2">
    <source>
        <dbReference type="ARBA" id="ARBA00022692"/>
    </source>
</evidence>
<feature type="transmembrane region" description="Helical" evidence="6">
    <location>
        <begin position="156"/>
        <end position="176"/>
    </location>
</feature>
<evidence type="ECO:0000256" key="4">
    <source>
        <dbReference type="ARBA" id="ARBA00022989"/>
    </source>
</evidence>
<dbReference type="PANTHER" id="PTHR31394:SF1">
    <property type="entry name" value="TRANSMEMBRANE PROTEIN 199"/>
    <property type="match status" value="1"/>
</dbReference>
<dbReference type="RefSeq" id="XP_064771509.1">
    <property type="nucleotide sequence ID" value="XM_064911898.1"/>
</dbReference>
<dbReference type="PANTHER" id="PTHR31394">
    <property type="entry name" value="TRANSMEMBRANE PROTEIN 199"/>
    <property type="match status" value="1"/>
</dbReference>
<comment type="caution">
    <text evidence="7">The sequence shown here is derived from an EMBL/GenBank/DDBJ whole genome shotgun (WGS) entry which is preliminary data.</text>
</comment>
<keyword evidence="8" id="KW-1185">Reference proteome</keyword>
<comment type="subcellular location">
    <subcellularLocation>
        <location evidence="1">Endoplasmic reticulum membrane</location>
        <topology evidence="1">Multi-pass membrane protein</topology>
    </subcellularLocation>
</comment>
<gene>
    <name evidence="7" type="ORF">BZA70DRAFT_273820</name>
</gene>
<protein>
    <submittedName>
        <fullName evidence="7">Endoplasmic reticulum-based factor for assembly of V-ATPase-domain-containing protein</fullName>
    </submittedName>
</protein>
<dbReference type="Proteomes" id="UP001498771">
    <property type="component" value="Unassembled WGS sequence"/>
</dbReference>
<evidence type="ECO:0000256" key="6">
    <source>
        <dbReference type="SAM" id="Phobius"/>
    </source>
</evidence>
<name>A0ABR1FF47_9ASCO</name>
<accession>A0ABR1FF47</accession>
<evidence type="ECO:0000313" key="8">
    <source>
        <dbReference type="Proteomes" id="UP001498771"/>
    </source>
</evidence>
<keyword evidence="2 6" id="KW-0812">Transmembrane</keyword>
<evidence type="ECO:0000256" key="1">
    <source>
        <dbReference type="ARBA" id="ARBA00004477"/>
    </source>
</evidence>
<keyword evidence="3" id="KW-0256">Endoplasmic reticulum</keyword>
<evidence type="ECO:0000256" key="5">
    <source>
        <dbReference type="ARBA" id="ARBA00023136"/>
    </source>
</evidence>
<dbReference type="GeneID" id="90037410"/>
<dbReference type="Pfam" id="PF11712">
    <property type="entry name" value="Vma12"/>
    <property type="match status" value="1"/>
</dbReference>
<proteinExistence type="predicted"/>